<dbReference type="EMBL" id="JBEPCU010000019">
    <property type="protein sequence ID" value="MER6976001.1"/>
    <property type="molecule type" value="Genomic_DNA"/>
</dbReference>
<feature type="compositionally biased region" description="Basic and acidic residues" evidence="1">
    <location>
        <begin position="146"/>
        <end position="156"/>
    </location>
</feature>
<gene>
    <name evidence="2" type="ORF">ABT317_02835</name>
</gene>
<keyword evidence="3" id="KW-1185">Reference proteome</keyword>
<evidence type="ECO:0000313" key="2">
    <source>
        <dbReference type="EMBL" id="MER6976001.1"/>
    </source>
</evidence>
<comment type="caution">
    <text evidence="2">The sequence shown here is derived from an EMBL/GenBank/DDBJ whole genome shotgun (WGS) entry which is preliminary data.</text>
</comment>
<accession>A0ABV1VVQ2</accession>
<name>A0ABV1VVQ2_9ACTN</name>
<organism evidence="2 3">
    <name type="scientific">Streptomyces carpinensis</name>
    <dbReference type="NCBI Taxonomy" id="66369"/>
    <lineage>
        <taxon>Bacteria</taxon>
        <taxon>Bacillati</taxon>
        <taxon>Actinomycetota</taxon>
        <taxon>Actinomycetes</taxon>
        <taxon>Kitasatosporales</taxon>
        <taxon>Streptomycetaceae</taxon>
        <taxon>Streptomyces</taxon>
    </lineage>
</organism>
<evidence type="ECO:0008006" key="4">
    <source>
        <dbReference type="Google" id="ProtNLM"/>
    </source>
</evidence>
<reference evidence="2 3" key="1">
    <citation type="submission" date="2024-06" db="EMBL/GenBank/DDBJ databases">
        <title>The Natural Products Discovery Center: Release of the First 8490 Sequenced Strains for Exploring Actinobacteria Biosynthetic Diversity.</title>
        <authorList>
            <person name="Kalkreuter E."/>
            <person name="Kautsar S.A."/>
            <person name="Yang D."/>
            <person name="Bader C.D."/>
            <person name="Teijaro C.N."/>
            <person name="Fluegel L."/>
            <person name="Davis C.M."/>
            <person name="Simpson J.R."/>
            <person name="Lauterbach L."/>
            <person name="Steele A.D."/>
            <person name="Gui C."/>
            <person name="Meng S."/>
            <person name="Li G."/>
            <person name="Viehrig K."/>
            <person name="Ye F."/>
            <person name="Su P."/>
            <person name="Kiefer A.F."/>
            <person name="Nichols A."/>
            <person name="Cepeda A.J."/>
            <person name="Yan W."/>
            <person name="Fan B."/>
            <person name="Jiang Y."/>
            <person name="Adhikari A."/>
            <person name="Zheng C.-J."/>
            <person name="Schuster L."/>
            <person name="Cowan T.M."/>
            <person name="Smanski M.J."/>
            <person name="Chevrette M.G."/>
            <person name="De Carvalho L.P.S."/>
            <person name="Shen B."/>
        </authorList>
    </citation>
    <scope>NUCLEOTIDE SEQUENCE [LARGE SCALE GENOMIC DNA]</scope>
    <source>
        <strain evidence="2 3">NPDC000634</strain>
    </source>
</reference>
<protein>
    <recommendedName>
        <fullName evidence="4">HTH cro/C1-type domain-containing protein</fullName>
    </recommendedName>
</protein>
<feature type="region of interest" description="Disordered" evidence="1">
    <location>
        <begin position="132"/>
        <end position="156"/>
    </location>
</feature>
<dbReference type="RefSeq" id="WP_086727033.1">
    <property type="nucleotide sequence ID" value="NZ_MUBM01000165.1"/>
</dbReference>
<evidence type="ECO:0000313" key="3">
    <source>
        <dbReference type="Proteomes" id="UP001458415"/>
    </source>
</evidence>
<proteinExistence type="predicted"/>
<sequence>MTKSPSPAPPPEAALIKAALKRKRIRVDDATRQAGISKSRWGQIIAGYQSVGGQRIEVRAPDETLARMCLAVGVTSAELAETGRVEAAEILEELETAESPAPAVSGYATDPHIDAIAALLATLPPEAQEEVLRRVGRSATPSTPADRTEVQNRRAG</sequence>
<dbReference type="Proteomes" id="UP001458415">
    <property type="component" value="Unassembled WGS sequence"/>
</dbReference>
<evidence type="ECO:0000256" key="1">
    <source>
        <dbReference type="SAM" id="MobiDB-lite"/>
    </source>
</evidence>